<sequence>MTRGYSLEQDLRLLINNPMYSDIEILCEDKKKLYGCRAILAARSELFNSLLYNGMKETYENKISFPKISSSAMKIILEYTYTGSIKEENLTKDNVIEAFSAADYFQLSDLQNFIMKIIEKTSFVKNYSPELLSKIAEMMPLTEDNFLLKFLVENLTTIPLNTIEFGRLSITGLQYFLSYTHKKVKFFVTPEYEVFRYSAILAARQVSDGAFNTIKKRLPTLDQMENSIQIEIIDHQKVTKVLEPLIKFIDFNQIKGKILVDIIEPLEIIPAEIIVDAYRQKSSYYTDLNGTRGIYTNESNYIWDESACGSLLDIEENGKIAVARYDCRSALQSIRAKLTLGSKGNFEWSVILEKASLHSWIGICASEDFNYEIWAGKQHTGWVLGSNGSCWHSNIAMSNYCPKFGDGTKITIHLNMDKRTCAFTVNGIRYPEISTWGNLPSELCPVVSLRYPGRFRIESS</sequence>
<dbReference type="InterPro" id="IPR052407">
    <property type="entry name" value="BTB_POZ_domain_cont_9"/>
</dbReference>
<dbReference type="PANTHER" id="PTHR46306:SF1">
    <property type="entry name" value="BTB_POZ DOMAIN-CONTAINING PROTEIN 9"/>
    <property type="match status" value="1"/>
</dbReference>
<name>A0A2Z6S7A7_9GLOM</name>
<protein>
    <recommendedName>
        <fullName evidence="5">BTB domain-containing protein</fullName>
    </recommendedName>
</protein>
<dbReference type="PANTHER" id="PTHR46306">
    <property type="entry name" value="BTB/POZ DOMAIN-CONTAINING PROTEIN 9"/>
    <property type="match status" value="1"/>
</dbReference>
<feature type="domain" description="BTB" evidence="1">
    <location>
        <begin position="21"/>
        <end position="89"/>
    </location>
</feature>
<keyword evidence="4" id="KW-1185">Reference proteome</keyword>
<dbReference type="CDD" id="cd11709">
    <property type="entry name" value="SPRY"/>
    <property type="match status" value="1"/>
</dbReference>
<dbReference type="InterPro" id="IPR003877">
    <property type="entry name" value="SPRY_dom"/>
</dbReference>
<organism evidence="3 4">
    <name type="scientific">Rhizophagus clarus</name>
    <dbReference type="NCBI Taxonomy" id="94130"/>
    <lineage>
        <taxon>Eukaryota</taxon>
        <taxon>Fungi</taxon>
        <taxon>Fungi incertae sedis</taxon>
        <taxon>Mucoromycota</taxon>
        <taxon>Glomeromycotina</taxon>
        <taxon>Glomeromycetes</taxon>
        <taxon>Glomerales</taxon>
        <taxon>Glomeraceae</taxon>
        <taxon>Rhizophagus</taxon>
    </lineage>
</organism>
<dbReference type="SUPFAM" id="SSF54695">
    <property type="entry name" value="POZ domain"/>
    <property type="match status" value="1"/>
</dbReference>
<dbReference type="Pfam" id="PF00651">
    <property type="entry name" value="BTB"/>
    <property type="match status" value="1"/>
</dbReference>
<dbReference type="InterPro" id="IPR013320">
    <property type="entry name" value="ConA-like_dom_sf"/>
</dbReference>
<dbReference type="SUPFAM" id="SSF49899">
    <property type="entry name" value="Concanavalin A-like lectins/glucanases"/>
    <property type="match status" value="1"/>
</dbReference>
<dbReference type="Pfam" id="PF00622">
    <property type="entry name" value="SPRY"/>
    <property type="match status" value="1"/>
</dbReference>
<proteinExistence type="predicted"/>
<dbReference type="InterPro" id="IPR011333">
    <property type="entry name" value="SKP1/BTB/POZ_sf"/>
</dbReference>
<dbReference type="PROSITE" id="PS50188">
    <property type="entry name" value="B302_SPRY"/>
    <property type="match status" value="1"/>
</dbReference>
<reference evidence="3 4" key="1">
    <citation type="submission" date="2017-11" db="EMBL/GenBank/DDBJ databases">
        <title>The genome of Rhizophagus clarus HR1 reveals common genetic basis of auxotrophy among arbuscular mycorrhizal fungi.</title>
        <authorList>
            <person name="Kobayashi Y."/>
        </authorList>
    </citation>
    <scope>NUCLEOTIDE SEQUENCE [LARGE SCALE GENOMIC DNA]</scope>
    <source>
        <strain evidence="3 4">HR1</strain>
    </source>
</reference>
<comment type="caution">
    <text evidence="3">The sequence shown here is derived from an EMBL/GenBank/DDBJ whole genome shotgun (WGS) entry which is preliminary data.</text>
</comment>
<dbReference type="EMBL" id="BEXD01003989">
    <property type="protein sequence ID" value="GBC05160.1"/>
    <property type="molecule type" value="Genomic_DNA"/>
</dbReference>
<gene>
    <name evidence="3" type="ORF">RclHR1_06060018</name>
</gene>
<dbReference type="SMART" id="SM00225">
    <property type="entry name" value="BTB"/>
    <property type="match status" value="1"/>
</dbReference>
<dbReference type="Gene3D" id="3.30.710.10">
    <property type="entry name" value="Potassium Channel Kv1.1, Chain A"/>
    <property type="match status" value="1"/>
</dbReference>
<evidence type="ECO:0000259" key="2">
    <source>
        <dbReference type="PROSITE" id="PS50188"/>
    </source>
</evidence>
<dbReference type="AlphaFoldDB" id="A0A2Z6S7A7"/>
<evidence type="ECO:0000313" key="4">
    <source>
        <dbReference type="Proteomes" id="UP000247702"/>
    </source>
</evidence>
<dbReference type="InterPro" id="IPR000210">
    <property type="entry name" value="BTB/POZ_dom"/>
</dbReference>
<dbReference type="PROSITE" id="PS50097">
    <property type="entry name" value="BTB"/>
    <property type="match status" value="1"/>
</dbReference>
<dbReference type="Gene3D" id="2.60.120.920">
    <property type="match status" value="1"/>
</dbReference>
<accession>A0A2Z6S7A7</accession>
<dbReference type="Proteomes" id="UP000247702">
    <property type="component" value="Unassembled WGS sequence"/>
</dbReference>
<dbReference type="InterPro" id="IPR001870">
    <property type="entry name" value="B30.2/SPRY"/>
</dbReference>
<evidence type="ECO:0008006" key="5">
    <source>
        <dbReference type="Google" id="ProtNLM"/>
    </source>
</evidence>
<feature type="domain" description="B30.2/SPRY" evidence="2">
    <location>
        <begin position="281"/>
        <end position="460"/>
    </location>
</feature>
<evidence type="ECO:0000259" key="1">
    <source>
        <dbReference type="PROSITE" id="PS50097"/>
    </source>
</evidence>
<dbReference type="InterPro" id="IPR043136">
    <property type="entry name" value="B30.2/SPRY_sf"/>
</dbReference>
<evidence type="ECO:0000313" key="3">
    <source>
        <dbReference type="EMBL" id="GBC05160.1"/>
    </source>
</evidence>
<dbReference type="GO" id="GO:0005737">
    <property type="term" value="C:cytoplasm"/>
    <property type="evidence" value="ECO:0007669"/>
    <property type="project" value="TreeGrafter"/>
</dbReference>